<dbReference type="SUPFAM" id="SSF50494">
    <property type="entry name" value="Trypsin-like serine proteases"/>
    <property type="match status" value="1"/>
</dbReference>
<dbReference type="SMART" id="SM00020">
    <property type="entry name" value="Tryp_SPc"/>
    <property type="match status" value="1"/>
</dbReference>
<dbReference type="PRINTS" id="PR00722">
    <property type="entry name" value="CHYMOTRYPSIN"/>
</dbReference>
<evidence type="ECO:0000313" key="7">
    <source>
        <dbReference type="Proteomes" id="UP000198688"/>
    </source>
</evidence>
<organism evidence="6 7">
    <name type="scientific">Actinoplanes derwentensis</name>
    <dbReference type="NCBI Taxonomy" id="113562"/>
    <lineage>
        <taxon>Bacteria</taxon>
        <taxon>Bacillati</taxon>
        <taxon>Actinomycetota</taxon>
        <taxon>Actinomycetes</taxon>
        <taxon>Micromonosporales</taxon>
        <taxon>Micromonosporaceae</taxon>
        <taxon>Actinoplanes</taxon>
    </lineage>
</organism>
<dbReference type="PROSITE" id="PS00134">
    <property type="entry name" value="TRYPSIN_HIS"/>
    <property type="match status" value="1"/>
</dbReference>
<protein>
    <submittedName>
        <fullName evidence="6">Secreted trypsin-like serine protease</fullName>
    </submittedName>
</protein>
<reference evidence="6 7" key="1">
    <citation type="submission" date="2016-10" db="EMBL/GenBank/DDBJ databases">
        <authorList>
            <person name="de Groot N.N."/>
        </authorList>
    </citation>
    <scope>NUCLEOTIDE SEQUENCE [LARGE SCALE GENOMIC DNA]</scope>
    <source>
        <strain evidence="6 7">DSM 43941</strain>
    </source>
</reference>
<keyword evidence="6" id="KW-0378">Hydrolase</keyword>
<keyword evidence="4" id="KW-0472">Membrane</keyword>
<feature type="domain" description="Peptidase S1" evidence="5">
    <location>
        <begin position="18"/>
        <end position="243"/>
    </location>
</feature>
<dbReference type="Proteomes" id="UP000198688">
    <property type="component" value="Chromosome I"/>
</dbReference>
<dbReference type="InterPro" id="IPR009003">
    <property type="entry name" value="Peptidase_S1_PA"/>
</dbReference>
<gene>
    <name evidence="6" type="ORF">SAMN04489716_1905</name>
</gene>
<dbReference type="Gene3D" id="2.40.10.10">
    <property type="entry name" value="Trypsin-like serine proteases"/>
    <property type="match status" value="1"/>
</dbReference>
<dbReference type="PANTHER" id="PTHR24276:SF98">
    <property type="entry name" value="FI18310P1-RELATED"/>
    <property type="match status" value="1"/>
</dbReference>
<dbReference type="PANTHER" id="PTHR24276">
    <property type="entry name" value="POLYSERASE-RELATED"/>
    <property type="match status" value="1"/>
</dbReference>
<dbReference type="Pfam" id="PF00089">
    <property type="entry name" value="Trypsin"/>
    <property type="match status" value="1"/>
</dbReference>
<feature type="transmembrane region" description="Helical" evidence="4">
    <location>
        <begin position="283"/>
        <end position="303"/>
    </location>
</feature>
<sequence length="316" mass="32793">MVTALAVGVPVASPAHAIANGDQVADGKYPFAVKITATGIPTPEGGKRNSSCTGGLISPRWILTAAHCFRDAQGNRVARTVADKTTATVGRADLTGDDGIVAKIVQVKQHGEADVALARLDRPVTGITPLTLNRAKPRKGQKVRLVGFGFITANATRTPNRMRTGRFEVTSVAATEMGLSGIAPKKNTSPCERDSGGPYFTEAADGTAVVFGVVSRGPDCPHLGPDTATRVDTIATWIRSVIKNDVAPSPSPPATTEPAARASEAATDGAAPQADPVASYSPVLLAAIPAAAVGFVALLLAGTRKNRRRSGHRRRR</sequence>
<dbReference type="GO" id="GO:0006508">
    <property type="term" value="P:proteolysis"/>
    <property type="evidence" value="ECO:0007669"/>
    <property type="project" value="UniProtKB-KW"/>
</dbReference>
<feature type="region of interest" description="Disordered" evidence="3">
    <location>
        <begin position="245"/>
        <end position="274"/>
    </location>
</feature>
<evidence type="ECO:0000256" key="2">
    <source>
        <dbReference type="ARBA" id="ARBA00023157"/>
    </source>
</evidence>
<dbReference type="EMBL" id="LT629758">
    <property type="protein sequence ID" value="SDS89159.1"/>
    <property type="molecule type" value="Genomic_DNA"/>
</dbReference>
<accession>A0A1H1VYK9</accession>
<keyword evidence="7" id="KW-1185">Reference proteome</keyword>
<keyword evidence="4" id="KW-1133">Transmembrane helix</keyword>
<evidence type="ECO:0000259" key="5">
    <source>
        <dbReference type="PROSITE" id="PS50240"/>
    </source>
</evidence>
<dbReference type="AlphaFoldDB" id="A0A1H1VYK9"/>
<evidence type="ECO:0000313" key="6">
    <source>
        <dbReference type="EMBL" id="SDS89159.1"/>
    </source>
</evidence>
<keyword evidence="6" id="KW-0645">Protease</keyword>
<dbReference type="InterPro" id="IPR001314">
    <property type="entry name" value="Peptidase_S1A"/>
</dbReference>
<dbReference type="GO" id="GO:0004252">
    <property type="term" value="F:serine-type endopeptidase activity"/>
    <property type="evidence" value="ECO:0007669"/>
    <property type="project" value="InterPro"/>
</dbReference>
<dbReference type="PROSITE" id="PS50240">
    <property type="entry name" value="TRYPSIN_DOM"/>
    <property type="match status" value="1"/>
</dbReference>
<keyword evidence="2" id="KW-1015">Disulfide bond</keyword>
<keyword evidence="4" id="KW-0812">Transmembrane</keyword>
<dbReference type="STRING" id="113562.SAMN04489716_1905"/>
<evidence type="ECO:0000256" key="3">
    <source>
        <dbReference type="SAM" id="MobiDB-lite"/>
    </source>
</evidence>
<proteinExistence type="inferred from homology"/>
<name>A0A1H1VYK9_9ACTN</name>
<dbReference type="InterPro" id="IPR001254">
    <property type="entry name" value="Trypsin_dom"/>
</dbReference>
<comment type="similarity">
    <text evidence="1">Belongs to the peptidase S1 family.</text>
</comment>
<dbReference type="InterPro" id="IPR018114">
    <property type="entry name" value="TRYPSIN_HIS"/>
</dbReference>
<feature type="compositionally biased region" description="Low complexity" evidence="3">
    <location>
        <begin position="256"/>
        <end position="267"/>
    </location>
</feature>
<dbReference type="InterPro" id="IPR050430">
    <property type="entry name" value="Peptidase_S1"/>
</dbReference>
<evidence type="ECO:0000256" key="1">
    <source>
        <dbReference type="ARBA" id="ARBA00007664"/>
    </source>
</evidence>
<evidence type="ECO:0000256" key="4">
    <source>
        <dbReference type="SAM" id="Phobius"/>
    </source>
</evidence>
<dbReference type="InterPro" id="IPR043504">
    <property type="entry name" value="Peptidase_S1_PA_chymotrypsin"/>
</dbReference>